<keyword evidence="3 6" id="KW-0863">Zinc-finger</keyword>
<keyword evidence="5" id="KW-0143">Chaperone</keyword>
<dbReference type="InterPro" id="IPR036410">
    <property type="entry name" value="HSP_DnaJ_Cys-rich_dom_sf"/>
</dbReference>
<dbReference type="SUPFAM" id="SSF57938">
    <property type="entry name" value="DnaJ/Hsp40 cysteine-rich domain"/>
    <property type="match status" value="1"/>
</dbReference>
<dbReference type="Gene3D" id="1.10.287.110">
    <property type="entry name" value="DnaJ domain"/>
    <property type="match status" value="1"/>
</dbReference>
<dbReference type="OMA" id="IVFHIVE"/>
<organism evidence="9 10">
    <name type="scientific">Schizosaccharomyces octosporus (strain yFS286)</name>
    <name type="common">Fission yeast</name>
    <name type="synonym">Octosporomyces octosporus</name>
    <dbReference type="NCBI Taxonomy" id="483514"/>
    <lineage>
        <taxon>Eukaryota</taxon>
        <taxon>Fungi</taxon>
        <taxon>Dikarya</taxon>
        <taxon>Ascomycota</taxon>
        <taxon>Taphrinomycotina</taxon>
        <taxon>Schizosaccharomycetes</taxon>
        <taxon>Schizosaccharomycetales</taxon>
        <taxon>Schizosaccharomycetaceae</taxon>
        <taxon>Schizosaccharomyces</taxon>
    </lineage>
</organism>
<dbReference type="CDD" id="cd10747">
    <property type="entry name" value="DnaJ_C"/>
    <property type="match status" value="1"/>
</dbReference>
<evidence type="ECO:0000313" key="9">
    <source>
        <dbReference type="EMBL" id="EPX72415.1"/>
    </source>
</evidence>
<gene>
    <name evidence="9" type="ORF">SOCG_00178</name>
</gene>
<dbReference type="InterPro" id="IPR044713">
    <property type="entry name" value="DNJA1/2-like"/>
</dbReference>
<dbReference type="Gene3D" id="2.60.260.20">
    <property type="entry name" value="Urease metallochaperone UreE, N-terminal domain"/>
    <property type="match status" value="2"/>
</dbReference>
<evidence type="ECO:0000256" key="6">
    <source>
        <dbReference type="PROSITE-ProRule" id="PRU00546"/>
    </source>
</evidence>
<dbReference type="Pfam" id="PF00684">
    <property type="entry name" value="DnaJ_CXXCXGXG"/>
    <property type="match status" value="1"/>
</dbReference>
<dbReference type="Gene3D" id="2.10.230.10">
    <property type="entry name" value="Heat shock protein DnaJ, cysteine-rich domain"/>
    <property type="match status" value="1"/>
</dbReference>
<evidence type="ECO:0000256" key="2">
    <source>
        <dbReference type="ARBA" id="ARBA00022737"/>
    </source>
</evidence>
<dbReference type="PANTHER" id="PTHR43888">
    <property type="entry name" value="DNAJ-LIKE-2, ISOFORM A-RELATED"/>
    <property type="match status" value="1"/>
</dbReference>
<dbReference type="InterPro" id="IPR036869">
    <property type="entry name" value="J_dom_sf"/>
</dbReference>
<dbReference type="FunFam" id="2.60.260.20:FF:000013">
    <property type="entry name" value="DnaJ subfamily B member 11"/>
    <property type="match status" value="1"/>
</dbReference>
<feature type="domain" description="J" evidence="7">
    <location>
        <begin position="6"/>
        <end position="73"/>
    </location>
</feature>
<dbReference type="InterPro" id="IPR001305">
    <property type="entry name" value="HSP_DnaJ_Cys-rich_dom"/>
</dbReference>
<evidence type="ECO:0000259" key="8">
    <source>
        <dbReference type="PROSITE" id="PS51188"/>
    </source>
</evidence>
<keyword evidence="2" id="KW-0677">Repeat</keyword>
<dbReference type="SUPFAM" id="SSF49493">
    <property type="entry name" value="HSP40/DnaJ peptide-binding domain"/>
    <property type="match status" value="2"/>
</dbReference>
<name>S9R1Y5_SCHOY</name>
<dbReference type="InterPro" id="IPR008971">
    <property type="entry name" value="HSP40/DnaJ_pept-bd"/>
</dbReference>
<dbReference type="CDD" id="cd06257">
    <property type="entry name" value="DnaJ"/>
    <property type="match status" value="1"/>
</dbReference>
<feature type="zinc finger region" description="CR-type" evidence="6">
    <location>
        <begin position="132"/>
        <end position="217"/>
    </location>
</feature>
<dbReference type="PROSITE" id="PS51188">
    <property type="entry name" value="ZF_CR"/>
    <property type="match status" value="1"/>
</dbReference>
<dbReference type="HOGENOM" id="CLU_017633_10_0_1"/>
<reference evidence="9 10" key="1">
    <citation type="journal article" date="2011" name="Science">
        <title>Comparative functional genomics of the fission yeasts.</title>
        <authorList>
            <person name="Rhind N."/>
            <person name="Chen Z."/>
            <person name="Yassour M."/>
            <person name="Thompson D.A."/>
            <person name="Haas B.J."/>
            <person name="Habib N."/>
            <person name="Wapinski I."/>
            <person name="Roy S."/>
            <person name="Lin M.F."/>
            <person name="Heiman D.I."/>
            <person name="Young S.K."/>
            <person name="Furuya K."/>
            <person name="Guo Y."/>
            <person name="Pidoux A."/>
            <person name="Chen H.M."/>
            <person name="Robbertse B."/>
            <person name="Goldberg J.M."/>
            <person name="Aoki K."/>
            <person name="Bayne E.H."/>
            <person name="Berlin A.M."/>
            <person name="Desjardins C.A."/>
            <person name="Dobbs E."/>
            <person name="Dukaj L."/>
            <person name="Fan L."/>
            <person name="FitzGerald M.G."/>
            <person name="French C."/>
            <person name="Gujja S."/>
            <person name="Hansen K."/>
            <person name="Keifenheim D."/>
            <person name="Levin J.Z."/>
            <person name="Mosher R.A."/>
            <person name="Mueller C.A."/>
            <person name="Pfiffner J."/>
            <person name="Priest M."/>
            <person name="Russ C."/>
            <person name="Smialowska A."/>
            <person name="Swoboda P."/>
            <person name="Sykes S.M."/>
            <person name="Vaughn M."/>
            <person name="Vengrova S."/>
            <person name="Yoder R."/>
            <person name="Zeng Q."/>
            <person name="Allshire R."/>
            <person name="Baulcombe D."/>
            <person name="Birren B.W."/>
            <person name="Brown W."/>
            <person name="Ekwall K."/>
            <person name="Kellis M."/>
            <person name="Leatherwood J."/>
            <person name="Levin H."/>
            <person name="Margalit H."/>
            <person name="Martienssen R."/>
            <person name="Nieduszynski C.A."/>
            <person name="Spatafora J.W."/>
            <person name="Friedman N."/>
            <person name="Dalgaard J.Z."/>
            <person name="Baumann P."/>
            <person name="Niki H."/>
            <person name="Regev A."/>
            <person name="Nusbaum C."/>
        </authorList>
    </citation>
    <scope>NUCLEOTIDE SEQUENCE [LARGE SCALE GENOMIC DNA]</scope>
    <source>
        <strain evidence="10">yFS286</strain>
    </source>
</reference>
<keyword evidence="1 6" id="KW-0479">Metal-binding</keyword>
<protein>
    <submittedName>
        <fullName evidence="9">DNAJ protein Xdj1</fullName>
    </submittedName>
</protein>
<dbReference type="Proteomes" id="UP000016088">
    <property type="component" value="Unassembled WGS sequence"/>
</dbReference>
<dbReference type="CDD" id="cd10719">
    <property type="entry name" value="DnaJ_zf"/>
    <property type="match status" value="1"/>
</dbReference>
<evidence type="ECO:0000259" key="7">
    <source>
        <dbReference type="PROSITE" id="PS50076"/>
    </source>
</evidence>
<dbReference type="SUPFAM" id="SSF46565">
    <property type="entry name" value="Chaperone J-domain"/>
    <property type="match status" value="1"/>
</dbReference>
<dbReference type="GO" id="GO:0030544">
    <property type="term" value="F:Hsp70 protein binding"/>
    <property type="evidence" value="ECO:0007669"/>
    <property type="project" value="InterPro"/>
</dbReference>
<dbReference type="InterPro" id="IPR001623">
    <property type="entry name" value="DnaJ_domain"/>
</dbReference>
<dbReference type="Pfam" id="PF01556">
    <property type="entry name" value="DnaJ_C"/>
    <property type="match status" value="1"/>
</dbReference>
<accession>S9R1Y5</accession>
<dbReference type="GO" id="GO:0008270">
    <property type="term" value="F:zinc ion binding"/>
    <property type="evidence" value="ECO:0007669"/>
    <property type="project" value="UniProtKB-KW"/>
</dbReference>
<dbReference type="GO" id="GO:0006457">
    <property type="term" value="P:protein folding"/>
    <property type="evidence" value="ECO:0007669"/>
    <property type="project" value="InterPro"/>
</dbReference>
<dbReference type="FunFam" id="2.10.230.10:FF:000001">
    <property type="entry name" value="DnaJ subfamily A member 2"/>
    <property type="match status" value="1"/>
</dbReference>
<evidence type="ECO:0000256" key="1">
    <source>
        <dbReference type="ARBA" id="ARBA00022723"/>
    </source>
</evidence>
<evidence type="ECO:0000256" key="5">
    <source>
        <dbReference type="ARBA" id="ARBA00023186"/>
    </source>
</evidence>
<dbReference type="eggNOG" id="KOG0712">
    <property type="taxonomic scope" value="Eukaryota"/>
</dbReference>
<sequence>MVADTTLYDILEVDPTASAEEIKKRYKKLALLNHPDKVAESEREDAAARFRDIQTAYDVLREPGSREMYDMHGLEQEGQDSQTGVDINDVLAQMFGMNFGDSGARGAPGQRKRRGSDVVQDYEISLEDMFKGKEVKLRATRNVICPHCYGKGGKRFAKERSCLSCDGKGMRQHLHRVGPHHVTTQQSACEDCNGKGSAFRTKDRCKYCKGSGVVGEKRVLNFYIRRSAKETDKVVQPEMADEALGMTPGDVVLRLRQIPHPVFERFGDDLKAKLHISLAEALVGFKRAIITTLDGRTLEYHQPAGKILRPGDCIVIPGEGMYRGDRTDLRGDLYLEVEIEFPKDDSLDKKSMQSLANVLPNCSKQVPVSQDAIVDSVTGSLGDVSNFGGNARFENQYAEEEDFQSVPECTAQ</sequence>
<evidence type="ECO:0000256" key="4">
    <source>
        <dbReference type="ARBA" id="ARBA00022833"/>
    </source>
</evidence>
<dbReference type="VEuPathDB" id="FungiDB:SOCG_00178"/>
<dbReference type="GO" id="GO:0051082">
    <property type="term" value="F:unfolded protein binding"/>
    <property type="evidence" value="ECO:0007669"/>
    <property type="project" value="InterPro"/>
</dbReference>
<dbReference type="AlphaFoldDB" id="S9R1Y5"/>
<feature type="domain" description="CR-type" evidence="8">
    <location>
        <begin position="132"/>
        <end position="217"/>
    </location>
</feature>
<dbReference type="InterPro" id="IPR002939">
    <property type="entry name" value="DnaJ_C"/>
</dbReference>
<evidence type="ECO:0000313" key="10">
    <source>
        <dbReference type="Proteomes" id="UP000016088"/>
    </source>
</evidence>
<dbReference type="EMBL" id="KE503207">
    <property type="protein sequence ID" value="EPX72415.1"/>
    <property type="molecule type" value="Genomic_DNA"/>
</dbReference>
<keyword evidence="10" id="KW-1185">Reference proteome</keyword>
<dbReference type="PROSITE" id="PS50076">
    <property type="entry name" value="DNAJ_2"/>
    <property type="match status" value="1"/>
</dbReference>
<dbReference type="SMART" id="SM00271">
    <property type="entry name" value="DnaJ"/>
    <property type="match status" value="1"/>
</dbReference>
<proteinExistence type="predicted"/>
<keyword evidence="4 6" id="KW-0862">Zinc</keyword>
<dbReference type="PRINTS" id="PR00625">
    <property type="entry name" value="JDOMAIN"/>
</dbReference>
<evidence type="ECO:0000256" key="3">
    <source>
        <dbReference type="ARBA" id="ARBA00022771"/>
    </source>
</evidence>
<dbReference type="Pfam" id="PF00226">
    <property type="entry name" value="DnaJ"/>
    <property type="match status" value="1"/>
</dbReference>
<dbReference type="RefSeq" id="XP_013018052.1">
    <property type="nucleotide sequence ID" value="XM_013162598.1"/>
</dbReference>
<dbReference type="GeneID" id="25029162"/>
<dbReference type="OrthoDB" id="550424at2759"/>